<sequence>MLSAILVAAILCNHGYAKNIPKRRNTRDVDLSRALEILQQQRDRLQEEDYRRLAENGINLEALGLYDDNLDESPLWLSESLQNEEPEESFGEDDGLTSKEKDVEETSTEELDNIFDDTEPQKEKIIKTEEIIQEKSPEEVLDDDDSDDEKLSDDEYQALLRAVEKLQKHNGGNINNLEVLKRRTPKDVVKVSKEELNDVFDESSKDDSDNEGNETNQPDVLKRSPTKPEKIEETLPLDEYWLLNNYLNYDDTRKKRFTPQQLEPQQEDIMDEEFVDNKVDTEKAQLIAEIRRLQLVAHLEDLENEALTEALNQATQSQIQGTVSPKEFKSLEKAIKVEEALQALNPTDAQLALIVQEIARASLKRGEPVFKKASKRMDDGDLEDDYPNYRKRATKKRAPVRDNQGMWYDFAVKDKRAPIPPRQILEYLDKQREANSEDDEEEEDNLLPQILEDIPDRTALSTDTREDDVCPEVERYSDGCAFADYYGLPIDNEARELCNRYQICYTCGASFGLTSQWCDNTYRQIYGNLCDQNNECVIEAELFLRTMKLKQRFVNQQICLDECTAEYIGVV</sequence>
<evidence type="ECO:0000256" key="1">
    <source>
        <dbReference type="SAM" id="MobiDB-lite"/>
    </source>
</evidence>
<name>A0AAN8QHX8_PATCE</name>
<dbReference type="Proteomes" id="UP001347796">
    <property type="component" value="Unassembled WGS sequence"/>
</dbReference>
<keyword evidence="4" id="KW-1185">Reference proteome</keyword>
<accession>A0AAN8QHX8</accession>
<feature type="compositionally biased region" description="Basic and acidic residues" evidence="1">
    <location>
        <begin position="220"/>
        <end position="229"/>
    </location>
</feature>
<feature type="compositionally biased region" description="Basic and acidic residues" evidence="1">
    <location>
        <begin position="194"/>
        <end position="207"/>
    </location>
</feature>
<feature type="signal peptide" evidence="2">
    <location>
        <begin position="1"/>
        <end position="17"/>
    </location>
</feature>
<evidence type="ECO:0000313" key="3">
    <source>
        <dbReference type="EMBL" id="KAK6196019.1"/>
    </source>
</evidence>
<dbReference type="AlphaFoldDB" id="A0AAN8QHX8"/>
<feature type="compositionally biased region" description="Basic and acidic residues" evidence="1">
    <location>
        <begin position="119"/>
        <end position="138"/>
    </location>
</feature>
<feature type="compositionally biased region" description="Acidic residues" evidence="1">
    <location>
        <begin position="82"/>
        <end position="95"/>
    </location>
</feature>
<feature type="compositionally biased region" description="Acidic residues" evidence="1">
    <location>
        <begin position="139"/>
        <end position="151"/>
    </location>
</feature>
<dbReference type="PANTHER" id="PTHR37687:SF1">
    <property type="entry name" value="AGAP006772-PA"/>
    <property type="match status" value="1"/>
</dbReference>
<dbReference type="EMBL" id="JAZGQO010000001">
    <property type="protein sequence ID" value="KAK6196019.1"/>
    <property type="molecule type" value="Genomic_DNA"/>
</dbReference>
<feature type="chain" id="PRO_5042896645" evidence="2">
    <location>
        <begin position="18"/>
        <end position="571"/>
    </location>
</feature>
<dbReference type="PANTHER" id="PTHR37687">
    <property type="entry name" value="AGAP006772-PA"/>
    <property type="match status" value="1"/>
</dbReference>
<gene>
    <name evidence="3" type="ORF">SNE40_001324</name>
</gene>
<feature type="compositionally biased region" description="Acidic residues" evidence="1">
    <location>
        <begin position="105"/>
        <end position="118"/>
    </location>
</feature>
<keyword evidence="2" id="KW-0732">Signal</keyword>
<organism evidence="3 4">
    <name type="scientific">Patella caerulea</name>
    <name type="common">Rayed Mediterranean limpet</name>
    <dbReference type="NCBI Taxonomy" id="87958"/>
    <lineage>
        <taxon>Eukaryota</taxon>
        <taxon>Metazoa</taxon>
        <taxon>Spiralia</taxon>
        <taxon>Lophotrochozoa</taxon>
        <taxon>Mollusca</taxon>
        <taxon>Gastropoda</taxon>
        <taxon>Patellogastropoda</taxon>
        <taxon>Patelloidea</taxon>
        <taxon>Patellidae</taxon>
        <taxon>Patella</taxon>
    </lineage>
</organism>
<comment type="caution">
    <text evidence="3">The sequence shown here is derived from an EMBL/GenBank/DDBJ whole genome shotgun (WGS) entry which is preliminary data.</text>
</comment>
<evidence type="ECO:0000313" key="4">
    <source>
        <dbReference type="Proteomes" id="UP001347796"/>
    </source>
</evidence>
<feature type="region of interest" description="Disordered" evidence="1">
    <location>
        <begin position="194"/>
        <end position="229"/>
    </location>
</feature>
<feature type="region of interest" description="Disordered" evidence="1">
    <location>
        <begin position="81"/>
        <end position="151"/>
    </location>
</feature>
<dbReference type="InterPro" id="IPR038875">
    <property type="entry name" value="PLA2_conodipine-like"/>
</dbReference>
<protein>
    <submittedName>
        <fullName evidence="3">Uncharacterized protein</fullName>
    </submittedName>
</protein>
<evidence type="ECO:0000256" key="2">
    <source>
        <dbReference type="SAM" id="SignalP"/>
    </source>
</evidence>
<proteinExistence type="predicted"/>
<reference evidence="3 4" key="1">
    <citation type="submission" date="2024-01" db="EMBL/GenBank/DDBJ databases">
        <title>The genome of the rayed Mediterranean limpet Patella caerulea (Linnaeus, 1758).</title>
        <authorList>
            <person name="Anh-Thu Weber A."/>
            <person name="Halstead-Nussloch G."/>
        </authorList>
    </citation>
    <scope>NUCLEOTIDE SEQUENCE [LARGE SCALE GENOMIC DNA]</scope>
    <source>
        <strain evidence="3">AATW-2023a</strain>
        <tissue evidence="3">Whole specimen</tissue>
    </source>
</reference>